<feature type="compositionally biased region" description="Acidic residues" evidence="8">
    <location>
        <begin position="542"/>
        <end position="559"/>
    </location>
</feature>
<reference evidence="10 11" key="1">
    <citation type="submission" date="2014-10" db="EMBL/GenBank/DDBJ databases">
        <title>Genome sequence of Micropolyspora internatus JCM3315.</title>
        <authorList>
            <person name="Shin S.-K."/>
            <person name="Yi H."/>
        </authorList>
    </citation>
    <scope>NUCLEOTIDE SEQUENCE [LARGE SCALE GENOMIC DNA]</scope>
    <source>
        <strain evidence="10 11">JCM 3315</strain>
    </source>
</reference>
<feature type="region of interest" description="Disordered" evidence="8">
    <location>
        <begin position="539"/>
        <end position="559"/>
    </location>
</feature>
<dbReference type="InterPro" id="IPR008271">
    <property type="entry name" value="Ser/Thr_kinase_AS"/>
</dbReference>
<gene>
    <name evidence="10" type="ORF">MINT15_30670</name>
</gene>
<keyword evidence="2 10" id="KW-0723">Serine/threonine-protein kinase</keyword>
<evidence type="ECO:0000256" key="1">
    <source>
        <dbReference type="ARBA" id="ARBA00012513"/>
    </source>
</evidence>
<evidence type="ECO:0000256" key="8">
    <source>
        <dbReference type="SAM" id="MobiDB-lite"/>
    </source>
</evidence>
<feature type="compositionally biased region" description="Low complexity" evidence="8">
    <location>
        <begin position="410"/>
        <end position="428"/>
    </location>
</feature>
<dbReference type="SMART" id="SM00220">
    <property type="entry name" value="S_TKc"/>
    <property type="match status" value="1"/>
</dbReference>
<dbReference type="InterPro" id="IPR000719">
    <property type="entry name" value="Prot_kinase_dom"/>
</dbReference>
<feature type="region of interest" description="Disordered" evidence="8">
    <location>
        <begin position="299"/>
        <end position="353"/>
    </location>
</feature>
<dbReference type="GO" id="GO:0004674">
    <property type="term" value="F:protein serine/threonine kinase activity"/>
    <property type="evidence" value="ECO:0007669"/>
    <property type="project" value="UniProtKB-KW"/>
</dbReference>
<dbReference type="SUPFAM" id="SSF56112">
    <property type="entry name" value="Protein kinase-like (PK-like)"/>
    <property type="match status" value="1"/>
</dbReference>
<evidence type="ECO:0000256" key="5">
    <source>
        <dbReference type="ARBA" id="ARBA00022777"/>
    </source>
</evidence>
<dbReference type="AlphaFoldDB" id="A0A837D6M4"/>
<dbReference type="Pfam" id="PF00069">
    <property type="entry name" value="Pkinase"/>
    <property type="match status" value="1"/>
</dbReference>
<evidence type="ECO:0000256" key="6">
    <source>
        <dbReference type="ARBA" id="ARBA00022840"/>
    </source>
</evidence>
<feature type="domain" description="Protein kinase" evidence="9">
    <location>
        <begin position="13"/>
        <end position="268"/>
    </location>
</feature>
<feature type="binding site" evidence="7">
    <location>
        <position position="42"/>
    </location>
    <ligand>
        <name>ATP</name>
        <dbReference type="ChEBI" id="CHEBI:30616"/>
    </ligand>
</feature>
<comment type="caution">
    <text evidence="10">The sequence shown here is derived from an EMBL/GenBank/DDBJ whole genome shotgun (WGS) entry which is preliminary data.</text>
</comment>
<organism evidence="10 11">
    <name type="scientific">Saccharomonospora viridis</name>
    <dbReference type="NCBI Taxonomy" id="1852"/>
    <lineage>
        <taxon>Bacteria</taxon>
        <taxon>Bacillati</taxon>
        <taxon>Actinomycetota</taxon>
        <taxon>Actinomycetes</taxon>
        <taxon>Pseudonocardiales</taxon>
        <taxon>Pseudonocardiaceae</taxon>
        <taxon>Saccharomonospora</taxon>
    </lineage>
</organism>
<accession>A0A837D6M4</accession>
<dbReference type="PROSITE" id="PS00107">
    <property type="entry name" value="PROTEIN_KINASE_ATP"/>
    <property type="match status" value="1"/>
</dbReference>
<keyword evidence="4 7" id="KW-0547">Nucleotide-binding</keyword>
<evidence type="ECO:0000256" key="2">
    <source>
        <dbReference type="ARBA" id="ARBA00022527"/>
    </source>
</evidence>
<dbReference type="EC" id="2.7.11.1" evidence="1"/>
<dbReference type="CDD" id="cd14014">
    <property type="entry name" value="STKc_PknB_like"/>
    <property type="match status" value="1"/>
</dbReference>
<dbReference type="PROSITE" id="PS50011">
    <property type="entry name" value="PROTEIN_KINASE_DOM"/>
    <property type="match status" value="1"/>
</dbReference>
<feature type="region of interest" description="Disordered" evidence="8">
    <location>
        <begin position="383"/>
        <end position="433"/>
    </location>
</feature>
<dbReference type="EMBL" id="JRZE01000006">
    <property type="protein sequence ID" value="KHF42865.1"/>
    <property type="molecule type" value="Genomic_DNA"/>
</dbReference>
<dbReference type="InterPro" id="IPR011009">
    <property type="entry name" value="Kinase-like_dom_sf"/>
</dbReference>
<proteinExistence type="predicted"/>
<feature type="compositionally biased region" description="Low complexity" evidence="8">
    <location>
        <begin position="383"/>
        <end position="402"/>
    </location>
</feature>
<dbReference type="PANTHER" id="PTHR43289:SF6">
    <property type="entry name" value="SERINE_THREONINE-PROTEIN KINASE NEKL-3"/>
    <property type="match status" value="1"/>
</dbReference>
<keyword evidence="6 7" id="KW-0067">ATP-binding</keyword>
<evidence type="ECO:0000256" key="3">
    <source>
        <dbReference type="ARBA" id="ARBA00022679"/>
    </source>
</evidence>
<sequence length="559" mass="59153">MSEGDKTLIAGRYRLESQIGSGAMGVVWRAIDVRLDRPVAMKQLLLPPGLNENETELARQRAAREGRIAARLQHPNAISVYNVVDHDGQPVLVMEYLPSRSLSDVLEERGTLPPREAARIGAQVAAALTAAHEAGVIHRDVKPGNILLAENGTAKITDFGISRAAGDVTLTSTGLLAGTPAFLAPETARGSEPGPAADVFSLGATLYAAVEGRPPFENPGNEIAMLHVVAAGVIIPPQQAGELDAPLRSMLNSEPQGRPTMAQVEELLRAIAEGRSAGADAPTLPASPPVRGSTRVDMQLAAPTGPPTRSHPVPTQSHPTPRPQPTPTSVDRAVQAAPPPSSHPEESTTGRSRSRMVTVALSVLAAAAVGILVAELLVGGSDASAGADTGAEQTTTTPAPTSEAPPPTSETPETPTPTQQPTSSTPTQELPAPAELERTVVDYYSLLPHNMEQAWHYLGPDLREHPEEPGSMKRYILFWSTIEDVSIVDGPRAVGGHLVEVQLDFTVQGKGVIRETHRLGMIVEDGRILINTDEVLSITELDGPDDDDDDDDDSHDEDD</sequence>
<dbReference type="Gene3D" id="1.10.510.10">
    <property type="entry name" value="Transferase(Phosphotransferase) domain 1"/>
    <property type="match status" value="1"/>
</dbReference>
<dbReference type="GO" id="GO:0005524">
    <property type="term" value="F:ATP binding"/>
    <property type="evidence" value="ECO:0007669"/>
    <property type="project" value="UniProtKB-UniRule"/>
</dbReference>
<dbReference type="Gene3D" id="3.30.200.20">
    <property type="entry name" value="Phosphorylase Kinase, domain 1"/>
    <property type="match status" value="1"/>
</dbReference>
<dbReference type="PANTHER" id="PTHR43289">
    <property type="entry name" value="MITOGEN-ACTIVATED PROTEIN KINASE KINASE KINASE 20-RELATED"/>
    <property type="match status" value="1"/>
</dbReference>
<dbReference type="PROSITE" id="PS00108">
    <property type="entry name" value="PROTEIN_KINASE_ST"/>
    <property type="match status" value="1"/>
</dbReference>
<evidence type="ECO:0000256" key="7">
    <source>
        <dbReference type="PROSITE-ProRule" id="PRU10141"/>
    </source>
</evidence>
<evidence type="ECO:0000259" key="9">
    <source>
        <dbReference type="PROSITE" id="PS50011"/>
    </source>
</evidence>
<evidence type="ECO:0000313" key="11">
    <source>
        <dbReference type="Proteomes" id="UP000030848"/>
    </source>
</evidence>
<dbReference type="OrthoDB" id="9762169at2"/>
<dbReference type="OMA" id="WEYTWTA"/>
<dbReference type="Proteomes" id="UP000030848">
    <property type="component" value="Unassembled WGS sequence"/>
</dbReference>
<protein>
    <recommendedName>
        <fullName evidence="1">non-specific serine/threonine protein kinase</fullName>
        <ecNumber evidence="1">2.7.11.1</ecNumber>
    </recommendedName>
</protein>
<dbReference type="RefSeq" id="WP_015786029.1">
    <property type="nucleotide sequence ID" value="NZ_CALJZO010000003.1"/>
</dbReference>
<evidence type="ECO:0000313" key="10">
    <source>
        <dbReference type="EMBL" id="KHF42865.1"/>
    </source>
</evidence>
<keyword evidence="5 10" id="KW-0418">Kinase</keyword>
<dbReference type="InterPro" id="IPR017441">
    <property type="entry name" value="Protein_kinase_ATP_BS"/>
</dbReference>
<evidence type="ECO:0000256" key="4">
    <source>
        <dbReference type="ARBA" id="ARBA00022741"/>
    </source>
</evidence>
<keyword evidence="3" id="KW-0808">Transferase</keyword>
<name>A0A837D6M4_9PSEU</name>